<dbReference type="GO" id="GO:0032259">
    <property type="term" value="P:methylation"/>
    <property type="evidence" value="ECO:0007669"/>
    <property type="project" value="UniProtKB-KW"/>
</dbReference>
<dbReference type="Gene3D" id="3.40.50.150">
    <property type="entry name" value="Vaccinia Virus protein VP39"/>
    <property type="match status" value="1"/>
</dbReference>
<dbReference type="GO" id="GO:0008168">
    <property type="term" value="F:methyltransferase activity"/>
    <property type="evidence" value="ECO:0007669"/>
    <property type="project" value="UniProtKB-KW"/>
</dbReference>
<dbReference type="Proteomes" id="UP000196027">
    <property type="component" value="Chromosome"/>
</dbReference>
<evidence type="ECO:0000313" key="4">
    <source>
        <dbReference type="EMBL" id="ARU54538.1"/>
    </source>
</evidence>
<reference evidence="4 5" key="1">
    <citation type="submission" date="2017-05" db="EMBL/GenBank/DDBJ databases">
        <title>Genomic insights into alkan degradation activity of Oleiphilus messinensis.</title>
        <authorList>
            <person name="Kozyavkin S.A."/>
            <person name="Slesarev A.I."/>
            <person name="Golyshin P.N."/>
            <person name="Korzhenkov A."/>
            <person name="Golyshina O.N."/>
            <person name="Toshchakov S.V."/>
        </authorList>
    </citation>
    <scope>NUCLEOTIDE SEQUENCE [LARGE SCALE GENOMIC DNA]</scope>
    <source>
        <strain evidence="4 5">ME102</strain>
    </source>
</reference>
<evidence type="ECO:0000256" key="2">
    <source>
        <dbReference type="ARBA" id="ARBA00022679"/>
    </source>
</evidence>
<dbReference type="InterPro" id="IPR029063">
    <property type="entry name" value="SAM-dependent_MTases_sf"/>
</dbReference>
<sequence>MSEDRSRPPSPLVEKPDFLTTENAWEFSNPATRSAYSHRAHYTQAALDILESLLPPSAPTALDVGCGPGDLSIPLAERCPVDAVDMSDTLIQMGQQRPGGMQPNLNWITASIEDAPLQGPYGLITAGESLHWMPWDQVFPRFAEIIDPCGRLALLSRHPAREPWRDELNDIVTRYHTCDDYISYDLVELITQQRYFHPTGDKMTSAEPLSQTLTEFIEQLHSRFGLSRDNMTAADAQSFDRDIASLMTPYLDATGYIQSGTRTRVVWGKINDTVAHRSP</sequence>
<dbReference type="SUPFAM" id="SSF53335">
    <property type="entry name" value="S-adenosyl-L-methionine-dependent methyltransferases"/>
    <property type="match status" value="1"/>
</dbReference>
<dbReference type="Pfam" id="PF13649">
    <property type="entry name" value="Methyltransf_25"/>
    <property type="match status" value="1"/>
</dbReference>
<evidence type="ECO:0000256" key="1">
    <source>
        <dbReference type="ARBA" id="ARBA00022603"/>
    </source>
</evidence>
<dbReference type="PANTHER" id="PTHR44942">
    <property type="entry name" value="METHYLTRANSF_11 DOMAIN-CONTAINING PROTEIN"/>
    <property type="match status" value="1"/>
</dbReference>
<organism evidence="4 5">
    <name type="scientific">Oleiphilus messinensis</name>
    <dbReference type="NCBI Taxonomy" id="141451"/>
    <lineage>
        <taxon>Bacteria</taxon>
        <taxon>Pseudomonadati</taxon>
        <taxon>Pseudomonadota</taxon>
        <taxon>Gammaproteobacteria</taxon>
        <taxon>Oceanospirillales</taxon>
        <taxon>Oleiphilaceae</taxon>
        <taxon>Oleiphilus</taxon>
    </lineage>
</organism>
<keyword evidence="2 4" id="KW-0808">Transferase</keyword>
<dbReference type="PANTHER" id="PTHR44942:SF4">
    <property type="entry name" value="METHYLTRANSFERASE TYPE 11 DOMAIN-CONTAINING PROTEIN"/>
    <property type="match status" value="1"/>
</dbReference>
<keyword evidence="1 4" id="KW-0489">Methyltransferase</keyword>
<name>A0A1Y0I215_9GAMM</name>
<dbReference type="RefSeq" id="WP_087459729.1">
    <property type="nucleotide sequence ID" value="NZ_CP021425.1"/>
</dbReference>
<evidence type="ECO:0000313" key="5">
    <source>
        <dbReference type="Proteomes" id="UP000196027"/>
    </source>
</evidence>
<dbReference type="CDD" id="cd02440">
    <property type="entry name" value="AdoMet_MTases"/>
    <property type="match status" value="1"/>
</dbReference>
<gene>
    <name evidence="4" type="ORF">OLMES_0434</name>
</gene>
<evidence type="ECO:0000259" key="3">
    <source>
        <dbReference type="Pfam" id="PF13649"/>
    </source>
</evidence>
<protein>
    <submittedName>
        <fullName evidence="4">Methyltransferase type 12</fullName>
    </submittedName>
</protein>
<dbReference type="InterPro" id="IPR051052">
    <property type="entry name" value="Diverse_substrate_MTase"/>
</dbReference>
<dbReference type="KEGG" id="ome:OLMES_0434"/>
<proteinExistence type="predicted"/>
<dbReference type="EMBL" id="CP021425">
    <property type="protein sequence ID" value="ARU54538.1"/>
    <property type="molecule type" value="Genomic_DNA"/>
</dbReference>
<keyword evidence="5" id="KW-1185">Reference proteome</keyword>
<dbReference type="InterPro" id="IPR041698">
    <property type="entry name" value="Methyltransf_25"/>
</dbReference>
<dbReference type="AlphaFoldDB" id="A0A1Y0I215"/>
<feature type="domain" description="Methyltransferase" evidence="3">
    <location>
        <begin position="62"/>
        <end position="149"/>
    </location>
</feature>
<dbReference type="OrthoDB" id="9760689at2"/>
<accession>A0A1Y0I215</accession>